<dbReference type="NCBIfam" id="NF010181">
    <property type="entry name" value="PRK13660.1"/>
    <property type="match status" value="1"/>
</dbReference>
<dbReference type="PIRSF" id="PIRSF021290">
    <property type="entry name" value="DUF1273"/>
    <property type="match status" value="1"/>
</dbReference>
<protein>
    <submittedName>
        <fullName evidence="1">SLOG family protein</fullName>
    </submittedName>
</protein>
<evidence type="ECO:0000313" key="2">
    <source>
        <dbReference type="Proteomes" id="UP000831537"/>
    </source>
</evidence>
<dbReference type="EMBL" id="CP095071">
    <property type="protein sequence ID" value="UOQ85843.1"/>
    <property type="molecule type" value="Genomic_DNA"/>
</dbReference>
<dbReference type="Pfam" id="PF06908">
    <property type="entry name" value="YpsA"/>
    <property type="match status" value="1"/>
</dbReference>
<dbReference type="InterPro" id="IPR010697">
    <property type="entry name" value="YspA"/>
</dbReference>
<sequence length="185" mass="21717">MKVITITGNKPMELNIRNEKDHRIFFIKEALKQRLLSLIDDGLEWVIVSGQMGVELWAAQVVIDLREDYNIQLGIFPPFLEYESRWPDIYQELFLEIKEQADYYQPLYEEVYKAPYQLINKDHWLIDKTEGCLILADEEYPGSTGYMLDKLKKAASESNYSIIFITPEDLEEVVRSYQDSIDGYS</sequence>
<dbReference type="Gene3D" id="3.40.50.450">
    <property type="match status" value="1"/>
</dbReference>
<evidence type="ECO:0000313" key="1">
    <source>
        <dbReference type="EMBL" id="UOQ85843.1"/>
    </source>
</evidence>
<keyword evidence="2" id="KW-1185">Reference proteome</keyword>
<name>A0ABY4GN90_9BACI</name>
<dbReference type="RefSeq" id="WP_244746116.1">
    <property type="nucleotide sequence ID" value="NZ_CP095071.1"/>
</dbReference>
<accession>A0ABY4GN90</accession>
<dbReference type="PANTHER" id="PTHR38440:SF1">
    <property type="entry name" value="UPF0398 PROTEIN SPR0331"/>
    <property type="match status" value="1"/>
</dbReference>
<dbReference type="Proteomes" id="UP000831537">
    <property type="component" value="Chromosome"/>
</dbReference>
<reference evidence="1 2" key="1">
    <citation type="submission" date="2022-04" db="EMBL/GenBank/DDBJ databases">
        <title>Gracilibacillus sp. isolated from saltern.</title>
        <authorList>
            <person name="Won M."/>
            <person name="Lee C.-M."/>
            <person name="Woen H.-Y."/>
            <person name="Kwon S.-W."/>
        </authorList>
    </citation>
    <scope>NUCLEOTIDE SEQUENCE [LARGE SCALE GENOMIC DNA]</scope>
    <source>
        <strain evidence="1 2">SSPM10-3</strain>
    </source>
</reference>
<dbReference type="PANTHER" id="PTHR38440">
    <property type="entry name" value="UPF0398 PROTEIN YPSA"/>
    <property type="match status" value="1"/>
</dbReference>
<gene>
    <name evidence="1" type="ORF">MUN87_02745</name>
</gene>
<proteinExistence type="predicted"/>
<dbReference type="SUPFAM" id="SSF102405">
    <property type="entry name" value="MCP/YpsA-like"/>
    <property type="match status" value="1"/>
</dbReference>
<organism evidence="1 2">
    <name type="scientific">Gracilibacillus salinarum</name>
    <dbReference type="NCBI Taxonomy" id="2932255"/>
    <lineage>
        <taxon>Bacteria</taxon>
        <taxon>Bacillati</taxon>
        <taxon>Bacillota</taxon>
        <taxon>Bacilli</taxon>
        <taxon>Bacillales</taxon>
        <taxon>Bacillaceae</taxon>
        <taxon>Gracilibacillus</taxon>
    </lineage>
</organism>